<name>A0A663EDI1_AQUCH</name>
<keyword evidence="2" id="KW-1185">Reference proteome</keyword>
<proteinExistence type="predicted"/>
<reference evidence="1" key="2">
    <citation type="submission" date="2025-09" db="UniProtKB">
        <authorList>
            <consortium name="Ensembl"/>
        </authorList>
    </citation>
    <scope>IDENTIFICATION</scope>
</reference>
<dbReference type="Proteomes" id="UP000472275">
    <property type="component" value="Chromosome 12"/>
</dbReference>
<dbReference type="AlphaFoldDB" id="A0A663EDI1"/>
<accession>A0A663EDI1</accession>
<organism evidence="1 2">
    <name type="scientific">Aquila chrysaetos chrysaetos</name>
    <dbReference type="NCBI Taxonomy" id="223781"/>
    <lineage>
        <taxon>Eukaryota</taxon>
        <taxon>Metazoa</taxon>
        <taxon>Chordata</taxon>
        <taxon>Craniata</taxon>
        <taxon>Vertebrata</taxon>
        <taxon>Euteleostomi</taxon>
        <taxon>Archelosauria</taxon>
        <taxon>Archosauria</taxon>
        <taxon>Dinosauria</taxon>
        <taxon>Saurischia</taxon>
        <taxon>Theropoda</taxon>
        <taxon>Coelurosauria</taxon>
        <taxon>Aves</taxon>
        <taxon>Neognathae</taxon>
        <taxon>Neoaves</taxon>
        <taxon>Telluraves</taxon>
        <taxon>Accipitrimorphae</taxon>
        <taxon>Accipitriformes</taxon>
        <taxon>Accipitridae</taxon>
        <taxon>Accipitrinae</taxon>
        <taxon>Aquila</taxon>
    </lineage>
</organism>
<evidence type="ECO:0000313" key="1">
    <source>
        <dbReference type="Ensembl" id="ENSACCP00020010432.1"/>
    </source>
</evidence>
<dbReference type="Ensembl" id="ENSACCT00020010899.1">
    <property type="protein sequence ID" value="ENSACCP00020010432.1"/>
    <property type="gene ID" value="ENSACCG00020007145.1"/>
</dbReference>
<reference evidence="1" key="1">
    <citation type="submission" date="2025-08" db="UniProtKB">
        <authorList>
            <consortium name="Ensembl"/>
        </authorList>
    </citation>
    <scope>IDENTIFICATION</scope>
</reference>
<protein>
    <submittedName>
        <fullName evidence="1">Uncharacterized protein</fullName>
    </submittedName>
</protein>
<dbReference type="GeneTree" id="ENSGT01030000235036"/>
<dbReference type="InParanoid" id="A0A663EDI1"/>
<evidence type="ECO:0000313" key="2">
    <source>
        <dbReference type="Proteomes" id="UP000472275"/>
    </source>
</evidence>
<sequence length="299" mass="32792">AGLSWVRSGWPCWRWEEASSRQRRMALPAVRRTTPLVNMLASGRAGLSCMVVVERMVSTTPQTTSTRALSSSTRQSEKPPLFRSSIWSRLRMQFMSWIAELSSCFSSTSRARRQSVVPTASRHSPDRLLVLYSRMMPPIPQARISTTMFLWMWSPRAIGAQISHARLQGDFHALPGDLSLPQGRVPCLPSPVCPAQRLLAHRCPQDSACSWCWQQGRDGAEAGPSWDKAPFTAPASHAPSSASASCHQLALLPRMTSGGGGQDRGLTLSVQSLEERELPLLHVLSLVPTPALPAVPPPK</sequence>